<reference evidence="2 3" key="1">
    <citation type="submission" date="2011-02" db="EMBL/GenBank/DDBJ databases">
        <title>The Genome Sequence of Sphaeroforma arctica JP610.</title>
        <authorList>
            <consortium name="The Broad Institute Genome Sequencing Platform"/>
            <person name="Russ C."/>
            <person name="Cuomo C."/>
            <person name="Young S.K."/>
            <person name="Zeng Q."/>
            <person name="Gargeya S."/>
            <person name="Alvarado L."/>
            <person name="Berlin A."/>
            <person name="Chapman S.B."/>
            <person name="Chen Z."/>
            <person name="Freedman E."/>
            <person name="Gellesch M."/>
            <person name="Goldberg J."/>
            <person name="Griggs A."/>
            <person name="Gujja S."/>
            <person name="Heilman E."/>
            <person name="Heiman D."/>
            <person name="Howarth C."/>
            <person name="Mehta T."/>
            <person name="Neiman D."/>
            <person name="Pearson M."/>
            <person name="Roberts A."/>
            <person name="Saif S."/>
            <person name="Shea T."/>
            <person name="Shenoy N."/>
            <person name="Sisk P."/>
            <person name="Stolte C."/>
            <person name="Sykes S."/>
            <person name="White J."/>
            <person name="Yandava C."/>
            <person name="Burger G."/>
            <person name="Gray M.W."/>
            <person name="Holland P.W.H."/>
            <person name="King N."/>
            <person name="Lang F.B.F."/>
            <person name="Roger A.J."/>
            <person name="Ruiz-Trillo I."/>
            <person name="Haas B."/>
            <person name="Nusbaum C."/>
            <person name="Birren B."/>
        </authorList>
    </citation>
    <scope>NUCLEOTIDE SEQUENCE [LARGE SCALE GENOMIC DNA]</scope>
    <source>
        <strain evidence="2 3">JP610</strain>
    </source>
</reference>
<dbReference type="PANTHER" id="PTHR42697">
    <property type="entry name" value="ENDONUCLEASE 8"/>
    <property type="match status" value="1"/>
</dbReference>
<name>A0A0L0FV58_9EUKA</name>
<keyword evidence="3" id="KW-1185">Reference proteome</keyword>
<evidence type="ECO:0000313" key="3">
    <source>
        <dbReference type="Proteomes" id="UP000054560"/>
    </source>
</evidence>
<dbReference type="AlphaFoldDB" id="A0A0L0FV58"/>
<gene>
    <name evidence="2" type="ORF">SARC_07197</name>
</gene>
<dbReference type="GO" id="GO:0000703">
    <property type="term" value="F:oxidized pyrimidine nucleobase lesion DNA N-glycosylase activity"/>
    <property type="evidence" value="ECO:0007669"/>
    <property type="project" value="TreeGrafter"/>
</dbReference>
<proteinExistence type="predicted"/>
<sequence>MTCLGGGVELYDRRAGALGEDPLRDDADPEALFKKIQKCTATQVYGQTRLPVTCREHILPKYGVPVSRCGSHVLSWDVGARTCYGCVTCQPIGKVTAVTATDSTQAALKFDNPVAIATPTRPVPRSSHATKQNKQTATNTTTTVARSTTTDIEVSQ</sequence>
<feature type="compositionally biased region" description="Low complexity" evidence="1">
    <location>
        <begin position="130"/>
        <end position="150"/>
    </location>
</feature>
<dbReference type="GO" id="GO:0003906">
    <property type="term" value="F:DNA-(apurinic or apyrimidinic site) endonuclease activity"/>
    <property type="evidence" value="ECO:0007669"/>
    <property type="project" value="TreeGrafter"/>
</dbReference>
<feature type="region of interest" description="Disordered" evidence="1">
    <location>
        <begin position="117"/>
        <end position="156"/>
    </location>
</feature>
<dbReference type="RefSeq" id="XP_014154348.1">
    <property type="nucleotide sequence ID" value="XM_014298873.1"/>
</dbReference>
<organism evidence="2 3">
    <name type="scientific">Sphaeroforma arctica JP610</name>
    <dbReference type="NCBI Taxonomy" id="667725"/>
    <lineage>
        <taxon>Eukaryota</taxon>
        <taxon>Ichthyosporea</taxon>
        <taxon>Ichthyophonida</taxon>
        <taxon>Sphaeroforma</taxon>
    </lineage>
</organism>
<dbReference type="PANTHER" id="PTHR42697:SF1">
    <property type="entry name" value="ENDONUCLEASE 8"/>
    <property type="match status" value="1"/>
</dbReference>
<accession>A0A0L0FV58</accession>
<dbReference type="Proteomes" id="UP000054560">
    <property type="component" value="Unassembled WGS sequence"/>
</dbReference>
<evidence type="ECO:0000256" key="1">
    <source>
        <dbReference type="SAM" id="MobiDB-lite"/>
    </source>
</evidence>
<protein>
    <submittedName>
        <fullName evidence="2">Uncharacterized protein</fullName>
    </submittedName>
</protein>
<dbReference type="EMBL" id="KQ242150">
    <property type="protein sequence ID" value="KNC80446.1"/>
    <property type="molecule type" value="Genomic_DNA"/>
</dbReference>
<dbReference type="GO" id="GO:0006284">
    <property type="term" value="P:base-excision repair"/>
    <property type="evidence" value="ECO:0007669"/>
    <property type="project" value="TreeGrafter"/>
</dbReference>
<dbReference type="GeneID" id="25907701"/>
<evidence type="ECO:0000313" key="2">
    <source>
        <dbReference type="EMBL" id="KNC80446.1"/>
    </source>
</evidence>
<dbReference type="OrthoDB" id="444592at2759"/>